<name>A0A0W1R647_9EURY</name>
<sequence length="168" mass="18088">MVTWRDPVVLVLSCFLLTAVVSGPVVAGVDLTPEDRVDDDSSTFTGATGSVTVSETTIPSERYTLRQGVTGSGIHKLDAPMSTVSVETTSGPVLVMYSLRVPELSYDTEVFRTVDEGFSGELTVGLDDASVPSNRLENDTYRATVEISVREESGKRVLDQREITIVVA</sequence>
<organism evidence="1 2">
    <name type="scientific">Haloprofundus marisrubri</name>
    <dbReference type="NCBI Taxonomy" id="1514971"/>
    <lineage>
        <taxon>Archaea</taxon>
        <taxon>Methanobacteriati</taxon>
        <taxon>Methanobacteriota</taxon>
        <taxon>Stenosarchaea group</taxon>
        <taxon>Halobacteria</taxon>
        <taxon>Halobacteriales</taxon>
        <taxon>Haloferacaceae</taxon>
        <taxon>Haloprofundus</taxon>
    </lineage>
</organism>
<keyword evidence="2" id="KW-1185">Reference proteome</keyword>
<reference evidence="1 2" key="1">
    <citation type="submission" date="2015-12" db="EMBL/GenBank/DDBJ databases">
        <title>Haloprofundus marisrubri gen. nov., sp. nov., an extremely halophilic archaeon isolated from the Discovery deep brine-seawater interface in the Red Sea.</title>
        <authorList>
            <person name="Zhang G."/>
            <person name="Stingl U."/>
            <person name="Rashid M."/>
        </authorList>
    </citation>
    <scope>NUCLEOTIDE SEQUENCE [LARGE SCALE GENOMIC DNA]</scope>
    <source>
        <strain evidence="1 2">SB9</strain>
    </source>
</reference>
<protein>
    <submittedName>
        <fullName evidence="1">Uncharacterized protein</fullName>
    </submittedName>
</protein>
<proteinExistence type="predicted"/>
<evidence type="ECO:0000313" key="1">
    <source>
        <dbReference type="EMBL" id="KTG08966.1"/>
    </source>
</evidence>
<comment type="caution">
    <text evidence="1">The sequence shown here is derived from an EMBL/GenBank/DDBJ whole genome shotgun (WGS) entry which is preliminary data.</text>
</comment>
<gene>
    <name evidence="1" type="ORF">AUR64_14250</name>
</gene>
<dbReference type="EMBL" id="LOPU01000029">
    <property type="protein sequence ID" value="KTG08966.1"/>
    <property type="molecule type" value="Genomic_DNA"/>
</dbReference>
<accession>A0A0W1R647</accession>
<evidence type="ECO:0000313" key="2">
    <source>
        <dbReference type="Proteomes" id="UP000054387"/>
    </source>
</evidence>
<dbReference type="RefSeq" id="WP_058582119.1">
    <property type="nucleotide sequence ID" value="NZ_LOPU01000029.1"/>
</dbReference>
<dbReference type="Proteomes" id="UP000054387">
    <property type="component" value="Unassembled WGS sequence"/>
</dbReference>
<dbReference type="AlphaFoldDB" id="A0A0W1R647"/>